<evidence type="ECO:0000256" key="2">
    <source>
        <dbReference type="ARBA" id="ARBA00011738"/>
    </source>
</evidence>
<dbReference type="Proteomes" id="UP001318040">
    <property type="component" value="Chromosome 22"/>
</dbReference>
<dbReference type="EC" id="2.7.1.113" evidence="7"/>
<dbReference type="Pfam" id="PF01712">
    <property type="entry name" value="dNK"/>
    <property type="match status" value="1"/>
</dbReference>
<feature type="binding site" evidence="10">
    <location>
        <begin position="216"/>
        <end position="220"/>
    </location>
    <ligand>
        <name>ATP</name>
        <dbReference type="ChEBI" id="CHEBI:30616"/>
    </ligand>
</feature>
<feature type="active site" description="Proton acceptor" evidence="9">
    <location>
        <position position="155"/>
    </location>
</feature>
<feature type="domain" description="Deoxynucleoside kinase" evidence="12">
    <location>
        <begin position="59"/>
        <end position="288"/>
    </location>
</feature>
<feature type="binding site" evidence="10">
    <location>
        <begin position="63"/>
        <end position="71"/>
    </location>
    <ligand>
        <name>ATP</name>
        <dbReference type="ChEBI" id="CHEBI:30616"/>
    </ligand>
</feature>
<sequence length="291" mass="32985">MPAESSSVSQSTPTSSSSSSSSSPSPPPHRLADLRWSTAEVRMAETSDSSVRQRCFKKISVEGNIACGKSTLVKVLQKLRPNWHVVPEPLEKWQNVVGRESGSMPAEMGAASNLLGLRLGDPKRWAYTFQTWATLSRLHIALAASHPPERHTVYERSVYSNRYVFAASLHEQGSMNDTEWVVYQEWQGWLLSELDKRVELDGMVYLRAEPEACLARMRVRNREEERGVGLEYLDALHKRHENWLVDRTTVVHHPCSSDTPVLVLDANQDFESNEELQAELINQIEDFLDKI</sequence>
<gene>
    <name evidence="14" type="primary">LOC116944933</name>
</gene>
<feature type="region of interest" description="Disordered" evidence="11">
    <location>
        <begin position="1"/>
        <end position="31"/>
    </location>
</feature>
<evidence type="ECO:0000259" key="12">
    <source>
        <dbReference type="Pfam" id="PF01712"/>
    </source>
</evidence>
<dbReference type="PANTHER" id="PTHR10513">
    <property type="entry name" value="DEOXYNUCLEOSIDE KINASE"/>
    <property type="match status" value="1"/>
</dbReference>
<dbReference type="GO" id="GO:0005524">
    <property type="term" value="F:ATP binding"/>
    <property type="evidence" value="ECO:0007669"/>
    <property type="project" value="UniProtKB-KW"/>
</dbReference>
<evidence type="ECO:0000313" key="13">
    <source>
        <dbReference type="Proteomes" id="UP001318040"/>
    </source>
</evidence>
<keyword evidence="4 10" id="KW-0547">Nucleotide-binding</keyword>
<dbReference type="KEGG" id="pmrn:116944933"/>
<evidence type="ECO:0000256" key="9">
    <source>
        <dbReference type="PIRSR" id="PIRSR000705-1"/>
    </source>
</evidence>
<dbReference type="GO" id="GO:0004138">
    <property type="term" value="F:deoxyguanosine kinase activity"/>
    <property type="evidence" value="ECO:0007669"/>
    <property type="project" value="UniProtKB-EC"/>
</dbReference>
<comment type="subunit">
    <text evidence="2">Homodimer.</text>
</comment>
<dbReference type="AlphaFoldDB" id="A0AAJ7WYE2"/>
<evidence type="ECO:0000256" key="11">
    <source>
        <dbReference type="SAM" id="MobiDB-lite"/>
    </source>
</evidence>
<evidence type="ECO:0000256" key="7">
    <source>
        <dbReference type="ARBA" id="ARBA00039043"/>
    </source>
</evidence>
<dbReference type="SUPFAM" id="SSF52540">
    <property type="entry name" value="P-loop containing nucleoside triphosphate hydrolases"/>
    <property type="match status" value="1"/>
</dbReference>
<dbReference type="InterPro" id="IPR002624">
    <property type="entry name" value="DCK/DGK"/>
</dbReference>
<dbReference type="InterPro" id="IPR027417">
    <property type="entry name" value="P-loop_NTPase"/>
</dbReference>
<dbReference type="CDD" id="cd01673">
    <property type="entry name" value="dNK"/>
    <property type="match status" value="1"/>
</dbReference>
<dbReference type="FunFam" id="3.40.50.300:FF:000461">
    <property type="entry name" value="Deoxycytidine kinase"/>
    <property type="match status" value="1"/>
</dbReference>
<keyword evidence="6 10" id="KW-0067">ATP-binding</keyword>
<evidence type="ECO:0000256" key="4">
    <source>
        <dbReference type="ARBA" id="ARBA00022741"/>
    </source>
</evidence>
<evidence type="ECO:0000256" key="3">
    <source>
        <dbReference type="ARBA" id="ARBA00022679"/>
    </source>
</evidence>
<comment type="catalytic activity">
    <reaction evidence="8">
        <text>2'-deoxyguanosine + ATP = dGMP + ADP + H(+)</text>
        <dbReference type="Rhea" id="RHEA:19201"/>
        <dbReference type="ChEBI" id="CHEBI:15378"/>
        <dbReference type="ChEBI" id="CHEBI:17172"/>
        <dbReference type="ChEBI" id="CHEBI:30616"/>
        <dbReference type="ChEBI" id="CHEBI:57673"/>
        <dbReference type="ChEBI" id="CHEBI:456216"/>
        <dbReference type="EC" id="2.7.1.113"/>
    </reaction>
</comment>
<evidence type="ECO:0000256" key="10">
    <source>
        <dbReference type="PIRSR" id="PIRSR000705-3"/>
    </source>
</evidence>
<accession>A0AAJ7WYE2</accession>
<evidence type="ECO:0000256" key="5">
    <source>
        <dbReference type="ARBA" id="ARBA00022777"/>
    </source>
</evidence>
<proteinExistence type="inferred from homology"/>
<dbReference type="Gene3D" id="3.40.50.300">
    <property type="entry name" value="P-loop containing nucleotide triphosphate hydrolases"/>
    <property type="match status" value="1"/>
</dbReference>
<keyword evidence="3" id="KW-0808">Transferase</keyword>
<name>A0AAJ7WYE2_PETMA</name>
<dbReference type="InterPro" id="IPR031314">
    <property type="entry name" value="DNK_dom"/>
</dbReference>
<keyword evidence="13" id="KW-1185">Reference proteome</keyword>
<protein>
    <recommendedName>
        <fullName evidence="7">deoxyguanosine kinase</fullName>
        <ecNumber evidence="7">2.7.1.113</ecNumber>
    </recommendedName>
</protein>
<dbReference type="RefSeq" id="XP_032814774.1">
    <property type="nucleotide sequence ID" value="XM_032958883.1"/>
</dbReference>
<evidence type="ECO:0000313" key="14">
    <source>
        <dbReference type="RefSeq" id="XP_032814774.1"/>
    </source>
</evidence>
<comment type="similarity">
    <text evidence="1">Belongs to the DCK/DGK family.</text>
</comment>
<dbReference type="GeneID" id="116944933"/>
<organism evidence="13 14">
    <name type="scientific">Petromyzon marinus</name>
    <name type="common">Sea lamprey</name>
    <dbReference type="NCBI Taxonomy" id="7757"/>
    <lineage>
        <taxon>Eukaryota</taxon>
        <taxon>Metazoa</taxon>
        <taxon>Chordata</taxon>
        <taxon>Craniata</taxon>
        <taxon>Vertebrata</taxon>
        <taxon>Cyclostomata</taxon>
        <taxon>Hyperoartia</taxon>
        <taxon>Petromyzontiformes</taxon>
        <taxon>Petromyzontidae</taxon>
        <taxon>Petromyzon</taxon>
    </lineage>
</organism>
<evidence type="ECO:0000256" key="8">
    <source>
        <dbReference type="ARBA" id="ARBA00047656"/>
    </source>
</evidence>
<dbReference type="PANTHER" id="PTHR10513:SF35">
    <property type="entry name" value="DEOXYADENOSINE KINASE"/>
    <property type="match status" value="1"/>
</dbReference>
<evidence type="ECO:0000256" key="1">
    <source>
        <dbReference type="ARBA" id="ARBA00007420"/>
    </source>
</evidence>
<keyword evidence="5" id="KW-0418">Kinase</keyword>
<dbReference type="PIRSF" id="PIRSF000705">
    <property type="entry name" value="DNK"/>
    <property type="match status" value="1"/>
</dbReference>
<reference evidence="14" key="1">
    <citation type="submission" date="2025-08" db="UniProtKB">
        <authorList>
            <consortium name="RefSeq"/>
        </authorList>
    </citation>
    <scope>IDENTIFICATION</scope>
    <source>
        <tissue evidence="14">Sperm</tissue>
    </source>
</reference>
<feature type="compositionally biased region" description="Low complexity" evidence="11">
    <location>
        <begin position="1"/>
        <end position="23"/>
    </location>
</feature>
<dbReference type="InterPro" id="IPR050566">
    <property type="entry name" value="Deoxyribonucleoside_kinase"/>
</dbReference>
<dbReference type="GO" id="GO:0005739">
    <property type="term" value="C:mitochondrion"/>
    <property type="evidence" value="ECO:0007669"/>
    <property type="project" value="TreeGrafter"/>
</dbReference>
<evidence type="ECO:0000256" key="6">
    <source>
        <dbReference type="ARBA" id="ARBA00022840"/>
    </source>
</evidence>